<protein>
    <submittedName>
        <fullName evidence="1">Uncharacterized protein</fullName>
    </submittedName>
</protein>
<gene>
    <name evidence="1" type="ORF">JOB18_013096</name>
</gene>
<dbReference type="AlphaFoldDB" id="A0AAV6S7A0"/>
<evidence type="ECO:0000313" key="1">
    <source>
        <dbReference type="EMBL" id="KAG7513641.1"/>
    </source>
</evidence>
<comment type="caution">
    <text evidence="1">The sequence shown here is derived from an EMBL/GenBank/DDBJ whole genome shotgun (WGS) entry which is preliminary data.</text>
</comment>
<organism evidence="1 2">
    <name type="scientific">Solea senegalensis</name>
    <name type="common">Senegalese sole</name>
    <dbReference type="NCBI Taxonomy" id="28829"/>
    <lineage>
        <taxon>Eukaryota</taxon>
        <taxon>Metazoa</taxon>
        <taxon>Chordata</taxon>
        <taxon>Craniata</taxon>
        <taxon>Vertebrata</taxon>
        <taxon>Euteleostomi</taxon>
        <taxon>Actinopterygii</taxon>
        <taxon>Neopterygii</taxon>
        <taxon>Teleostei</taxon>
        <taxon>Neoteleostei</taxon>
        <taxon>Acanthomorphata</taxon>
        <taxon>Carangaria</taxon>
        <taxon>Pleuronectiformes</taxon>
        <taxon>Pleuronectoidei</taxon>
        <taxon>Soleidae</taxon>
        <taxon>Solea</taxon>
    </lineage>
</organism>
<keyword evidence="2" id="KW-1185">Reference proteome</keyword>
<sequence>MNAPPLPSSFLHITISRTQLRNEPYHSLICDEVEWKNSVCEISFGPVLSG</sequence>
<reference evidence="1 2" key="1">
    <citation type="journal article" date="2021" name="Sci. Rep.">
        <title>Chromosome anchoring in Senegalese sole (Solea senegalensis) reveals sex-associated markers and genome rearrangements in flatfish.</title>
        <authorList>
            <person name="Guerrero-Cozar I."/>
            <person name="Gomez-Garrido J."/>
            <person name="Berbel C."/>
            <person name="Martinez-Blanch J.F."/>
            <person name="Alioto T."/>
            <person name="Claros M.G."/>
            <person name="Gagnaire P.A."/>
            <person name="Manchado M."/>
        </authorList>
    </citation>
    <scope>NUCLEOTIDE SEQUENCE [LARGE SCALE GENOMIC DNA]</scope>
    <source>
        <strain evidence="1">Sse05_10M</strain>
    </source>
</reference>
<proteinExistence type="predicted"/>
<accession>A0AAV6S7A0</accession>
<dbReference type="Proteomes" id="UP000693946">
    <property type="component" value="Linkage Group LG14"/>
</dbReference>
<dbReference type="EMBL" id="JAGKHQ010000006">
    <property type="protein sequence ID" value="KAG7513641.1"/>
    <property type="molecule type" value="Genomic_DNA"/>
</dbReference>
<evidence type="ECO:0000313" key="2">
    <source>
        <dbReference type="Proteomes" id="UP000693946"/>
    </source>
</evidence>
<name>A0AAV6S7A0_SOLSE</name>